<feature type="domain" description="Stonustoxin-like helical" evidence="3">
    <location>
        <begin position="238"/>
        <end position="333"/>
    </location>
</feature>
<dbReference type="Pfam" id="PF18078">
    <property type="entry name" value="Thioredoxin_11"/>
    <property type="match status" value="1"/>
</dbReference>
<dbReference type="InterPro" id="IPR052090">
    <property type="entry name" value="Cytolytic_pore-forming_toxin"/>
</dbReference>
<feature type="coiled-coil region" evidence="1">
    <location>
        <begin position="478"/>
        <end position="512"/>
    </location>
</feature>
<name>A0A3B4ZWV8_9TELE</name>
<dbReference type="GeneTree" id="ENSGT00390000014380"/>
<evidence type="ECO:0000256" key="1">
    <source>
        <dbReference type="SAM" id="Coils"/>
    </source>
</evidence>
<dbReference type="Ensembl" id="ENSSPAT00000013611.1">
    <property type="protein sequence ID" value="ENSSPAP00000013388.1"/>
    <property type="gene ID" value="ENSSPAG00000010105.1"/>
</dbReference>
<dbReference type="InterPro" id="IPR048997">
    <property type="entry name" value="Stonustoxin-like_helical"/>
</dbReference>
<reference evidence="4" key="1">
    <citation type="submission" date="2023-09" db="UniProtKB">
        <authorList>
            <consortium name="Ensembl"/>
        </authorList>
    </citation>
    <scope>IDENTIFICATION</scope>
</reference>
<dbReference type="PANTHER" id="PTHR31594:SF16">
    <property type="entry name" value="SI:CH211-281L24.3"/>
    <property type="match status" value="1"/>
</dbReference>
<dbReference type="Pfam" id="PF21109">
    <property type="entry name" value="Stonustoxin_helical"/>
    <property type="match status" value="1"/>
</dbReference>
<evidence type="ECO:0000259" key="3">
    <source>
        <dbReference type="Pfam" id="PF21109"/>
    </source>
</evidence>
<accession>A0A3B4ZWV8</accession>
<proteinExistence type="predicted"/>
<feature type="domain" description="SNTX thioredoxin-like" evidence="2">
    <location>
        <begin position="344"/>
        <end position="470"/>
    </location>
</feature>
<dbReference type="PANTHER" id="PTHR31594">
    <property type="entry name" value="AIG1-TYPE G DOMAIN-CONTAINING PROTEIN"/>
    <property type="match status" value="1"/>
</dbReference>
<dbReference type="STRING" id="144197.ENSSPAP00000013388"/>
<dbReference type="InterPro" id="IPR040581">
    <property type="entry name" value="Thioredoxin_11"/>
</dbReference>
<protein>
    <submittedName>
        <fullName evidence="4">Uncharacterized protein</fullName>
    </submittedName>
</protein>
<evidence type="ECO:0000259" key="2">
    <source>
        <dbReference type="Pfam" id="PF18078"/>
    </source>
</evidence>
<dbReference type="AlphaFoldDB" id="A0A3B4ZWV8"/>
<organism evidence="4">
    <name type="scientific">Stegastes partitus</name>
    <name type="common">bicolor damselfish</name>
    <dbReference type="NCBI Taxonomy" id="144197"/>
    <lineage>
        <taxon>Eukaryota</taxon>
        <taxon>Metazoa</taxon>
        <taxon>Chordata</taxon>
        <taxon>Craniata</taxon>
        <taxon>Vertebrata</taxon>
        <taxon>Euteleostomi</taxon>
        <taxon>Actinopterygii</taxon>
        <taxon>Neopterygii</taxon>
        <taxon>Teleostei</taxon>
        <taxon>Neoteleostei</taxon>
        <taxon>Acanthomorphata</taxon>
        <taxon>Ovalentaria</taxon>
        <taxon>Pomacentridae</taxon>
        <taxon>Stegastes</taxon>
    </lineage>
</organism>
<keyword evidence="1" id="KW-0175">Coiled coil</keyword>
<sequence length="674" mass="76710">MSKGELQHFPLLMKHSSGMVSAALRTEFIQLMNMLQEEIKSRFADVDDHLSKASTLNVNASMKASFLGGLVDVSGSAKYLNDSGSSKNHARVTLNYKVTTKIQELSMNHLRTGNLKHLNVFDKGLATHIVTAILYGAQAFFLVDREVTIKKLPSLSIEGKGSLKMEDKDKENVDKFFCRFFGDFCLQKTPTSFQDAIEVYQSLPAFLRANGEQAVPMKVWLLPLASLDSTAAKFVPQTVLEDFSELEMRCNDALRTTTALQFPQIGKKIKSLKEMCSKFKLEFQQTLAKKLPSIRGGGEEESELAEILKKTNSSPFSREHLDEWMDCKEREISILKSFNKMMKNTKTVPSQNDLDEELVRAEHAVCFVFTSLGSDESYLSALSNYLKGTTKPEELQDPHTCNVEKEQRYLSKETTDDMRKKAKLFSDFSETNTENKNTKFLMVGLTNETQRGSSIYLYKNGISVTENFEPPSKPETVTDSVEDLQKKVKLELAKLEEKNETTKKLKEAEMNRNEKFEIKVTIIKPFEEDISGHGSYSTNCQQCHYTGHYPCPIADDRDKIHCAAMSDGYYTQCPNKCPWDVHFNQKYKWKYKEVKDRHTLKEQKEKYLKATEEKVKLRDEYGRLQAVIVTLIESSAKCLNRLALKPNPLSTPDYIDMLIEGEKSESQTGLKRTS</sequence>
<evidence type="ECO:0000313" key="4">
    <source>
        <dbReference type="Ensembl" id="ENSSPAP00000013388.1"/>
    </source>
</evidence>